<name>A0A9P6C0S6_9AGAR</name>
<evidence type="ECO:0000313" key="2">
    <source>
        <dbReference type="Proteomes" id="UP000807342"/>
    </source>
</evidence>
<dbReference type="Proteomes" id="UP000807342">
    <property type="component" value="Unassembled WGS sequence"/>
</dbReference>
<keyword evidence="2" id="KW-1185">Reference proteome</keyword>
<dbReference type="EMBL" id="MU151189">
    <property type="protein sequence ID" value="KAF9447681.1"/>
    <property type="molecule type" value="Genomic_DNA"/>
</dbReference>
<evidence type="ECO:0000313" key="1">
    <source>
        <dbReference type="EMBL" id="KAF9447681.1"/>
    </source>
</evidence>
<protein>
    <submittedName>
        <fullName evidence="1">Uncharacterized protein</fullName>
    </submittedName>
</protein>
<organism evidence="1 2">
    <name type="scientific">Macrolepiota fuliginosa MF-IS2</name>
    <dbReference type="NCBI Taxonomy" id="1400762"/>
    <lineage>
        <taxon>Eukaryota</taxon>
        <taxon>Fungi</taxon>
        <taxon>Dikarya</taxon>
        <taxon>Basidiomycota</taxon>
        <taxon>Agaricomycotina</taxon>
        <taxon>Agaricomycetes</taxon>
        <taxon>Agaricomycetidae</taxon>
        <taxon>Agaricales</taxon>
        <taxon>Agaricineae</taxon>
        <taxon>Agaricaceae</taxon>
        <taxon>Macrolepiota</taxon>
    </lineage>
</organism>
<comment type="caution">
    <text evidence="1">The sequence shown here is derived from an EMBL/GenBank/DDBJ whole genome shotgun (WGS) entry which is preliminary data.</text>
</comment>
<gene>
    <name evidence="1" type="ORF">P691DRAFT_801927</name>
</gene>
<feature type="non-terminal residue" evidence="1">
    <location>
        <position position="74"/>
    </location>
</feature>
<reference evidence="1" key="1">
    <citation type="submission" date="2020-11" db="EMBL/GenBank/DDBJ databases">
        <authorList>
            <consortium name="DOE Joint Genome Institute"/>
            <person name="Ahrendt S."/>
            <person name="Riley R."/>
            <person name="Andreopoulos W."/>
            <person name="Labutti K."/>
            <person name="Pangilinan J."/>
            <person name="Ruiz-Duenas F.J."/>
            <person name="Barrasa J.M."/>
            <person name="Sanchez-Garcia M."/>
            <person name="Camarero S."/>
            <person name="Miyauchi S."/>
            <person name="Serrano A."/>
            <person name="Linde D."/>
            <person name="Babiker R."/>
            <person name="Drula E."/>
            <person name="Ayuso-Fernandez I."/>
            <person name="Pacheco R."/>
            <person name="Padilla G."/>
            <person name="Ferreira P."/>
            <person name="Barriuso J."/>
            <person name="Kellner H."/>
            <person name="Castanera R."/>
            <person name="Alfaro M."/>
            <person name="Ramirez L."/>
            <person name="Pisabarro A.G."/>
            <person name="Kuo A."/>
            <person name="Tritt A."/>
            <person name="Lipzen A."/>
            <person name="He G."/>
            <person name="Yan M."/>
            <person name="Ng V."/>
            <person name="Cullen D."/>
            <person name="Martin F."/>
            <person name="Rosso M.-N."/>
            <person name="Henrissat B."/>
            <person name="Hibbett D."/>
            <person name="Martinez A.T."/>
            <person name="Grigoriev I.V."/>
        </authorList>
    </citation>
    <scope>NUCLEOTIDE SEQUENCE</scope>
    <source>
        <strain evidence="1">MF-IS2</strain>
    </source>
</reference>
<proteinExistence type="predicted"/>
<dbReference type="AlphaFoldDB" id="A0A9P6C0S6"/>
<sequence>MSFLPWPVPSPLLIPPSLSVAPAFLETRSKRNHPYQIPFGYHSCLLSLIHISRLQKFTSSITWGPTSQKSKNKD</sequence>
<accession>A0A9P6C0S6</accession>